<reference evidence="2 3" key="2">
    <citation type="submission" date="2018-11" db="EMBL/GenBank/DDBJ databases">
        <authorList>
            <consortium name="Pathogen Informatics"/>
        </authorList>
    </citation>
    <scope>NUCLEOTIDE SEQUENCE [LARGE SCALE GENOMIC DNA]</scope>
</reference>
<evidence type="ECO:0000313" key="2">
    <source>
        <dbReference type="EMBL" id="VDP11082.1"/>
    </source>
</evidence>
<dbReference type="OrthoDB" id="5845060at2759"/>
<feature type="transmembrane region" description="Helical" evidence="1">
    <location>
        <begin position="44"/>
        <end position="66"/>
    </location>
</feature>
<dbReference type="Proteomes" id="UP000270296">
    <property type="component" value="Unassembled WGS sequence"/>
</dbReference>
<keyword evidence="1" id="KW-0472">Membrane</keyword>
<dbReference type="EMBL" id="UZAM01010133">
    <property type="protein sequence ID" value="VDP11082.1"/>
    <property type="molecule type" value="Genomic_DNA"/>
</dbReference>
<evidence type="ECO:0000313" key="4">
    <source>
        <dbReference type="WBParaSite" id="SBAD_0000716101-mRNA-1"/>
    </source>
</evidence>
<dbReference type="WBParaSite" id="SBAD_0000716101-mRNA-1">
    <property type="protein sequence ID" value="SBAD_0000716101-mRNA-1"/>
    <property type="gene ID" value="SBAD_0000716101"/>
</dbReference>
<reference evidence="4" key="1">
    <citation type="submission" date="2016-06" db="UniProtKB">
        <authorList>
            <consortium name="WormBaseParasite"/>
        </authorList>
    </citation>
    <scope>IDENTIFICATION</scope>
</reference>
<gene>
    <name evidence="2" type="ORF">SBAD_LOCUS6896</name>
</gene>
<name>A0A183ITE9_9BILA</name>
<accession>A0A183ITE9</accession>
<keyword evidence="3" id="KW-1185">Reference proteome</keyword>
<feature type="transmembrane region" description="Helical" evidence="1">
    <location>
        <begin position="95"/>
        <end position="119"/>
    </location>
</feature>
<keyword evidence="1" id="KW-0812">Transmembrane</keyword>
<organism evidence="4">
    <name type="scientific">Soboliphyme baturini</name>
    <dbReference type="NCBI Taxonomy" id="241478"/>
    <lineage>
        <taxon>Eukaryota</taxon>
        <taxon>Metazoa</taxon>
        <taxon>Ecdysozoa</taxon>
        <taxon>Nematoda</taxon>
        <taxon>Enoplea</taxon>
        <taxon>Dorylaimia</taxon>
        <taxon>Dioctophymatida</taxon>
        <taxon>Dioctophymatoidea</taxon>
        <taxon>Soboliphymatidae</taxon>
        <taxon>Soboliphyme</taxon>
    </lineage>
</organism>
<evidence type="ECO:0000313" key="3">
    <source>
        <dbReference type="Proteomes" id="UP000270296"/>
    </source>
</evidence>
<keyword evidence="1" id="KW-1133">Transmembrane helix</keyword>
<sequence length="226" mass="24878">MCSGFTCSKNALIALNTLFLASAIVLIVVGTYAKAVSIVPSITVPAGIVSVGVFLLFLSILGYVGAVKHHQVCLFFVSGDSRSDGTQQPLVFIHLFQYMIILFLIFIVQFFVAVACLAISDAQIHSALQVGWKQSSNETRCSAEKHFACCGLDDKSQMIECDDVMFRCTYDVPCWPIMGSRLSDALQIAGGIGLFFSFTEVLKFRRFCYPVKTIYPKNDIASKILR</sequence>
<evidence type="ECO:0000256" key="1">
    <source>
        <dbReference type="SAM" id="Phobius"/>
    </source>
</evidence>
<proteinExistence type="predicted"/>
<dbReference type="AlphaFoldDB" id="A0A183ITE9"/>
<protein>
    <submittedName>
        <fullName evidence="4">Tetraspanin</fullName>
    </submittedName>
</protein>
<feature type="transmembrane region" description="Helical" evidence="1">
    <location>
        <begin position="12"/>
        <end position="32"/>
    </location>
</feature>